<dbReference type="AlphaFoldDB" id="A0A2Z7CBX9"/>
<dbReference type="EMBL" id="KQ999369">
    <property type="protein sequence ID" value="KZV41818.1"/>
    <property type="molecule type" value="Genomic_DNA"/>
</dbReference>
<protein>
    <submittedName>
        <fullName evidence="1">Uncharacterized protein</fullName>
    </submittedName>
</protein>
<accession>A0A2Z7CBX9</accession>
<dbReference type="Proteomes" id="UP000250235">
    <property type="component" value="Unassembled WGS sequence"/>
</dbReference>
<name>A0A2Z7CBX9_9LAMI</name>
<sequence length="119" mass="12893">MYQLRHTTSSDITRNTHPAGIVTLYQLRYSYVNQIALQSNPYGASSTPLNWIQLALTQESTQLVASNNQLAPNSNQHGVILSDQLSSSLNLKQLISTSLAQNTGPAHPQAGIFTSSIPS</sequence>
<keyword evidence="2" id="KW-1185">Reference proteome</keyword>
<gene>
    <name evidence="1" type="ORF">F511_30616</name>
</gene>
<proteinExistence type="predicted"/>
<evidence type="ECO:0000313" key="2">
    <source>
        <dbReference type="Proteomes" id="UP000250235"/>
    </source>
</evidence>
<organism evidence="1 2">
    <name type="scientific">Dorcoceras hygrometricum</name>
    <dbReference type="NCBI Taxonomy" id="472368"/>
    <lineage>
        <taxon>Eukaryota</taxon>
        <taxon>Viridiplantae</taxon>
        <taxon>Streptophyta</taxon>
        <taxon>Embryophyta</taxon>
        <taxon>Tracheophyta</taxon>
        <taxon>Spermatophyta</taxon>
        <taxon>Magnoliopsida</taxon>
        <taxon>eudicotyledons</taxon>
        <taxon>Gunneridae</taxon>
        <taxon>Pentapetalae</taxon>
        <taxon>asterids</taxon>
        <taxon>lamiids</taxon>
        <taxon>Lamiales</taxon>
        <taxon>Gesneriaceae</taxon>
        <taxon>Didymocarpoideae</taxon>
        <taxon>Trichosporeae</taxon>
        <taxon>Loxocarpinae</taxon>
        <taxon>Dorcoceras</taxon>
    </lineage>
</organism>
<reference evidence="1 2" key="1">
    <citation type="journal article" date="2015" name="Proc. Natl. Acad. Sci. U.S.A.">
        <title>The resurrection genome of Boea hygrometrica: A blueprint for survival of dehydration.</title>
        <authorList>
            <person name="Xiao L."/>
            <person name="Yang G."/>
            <person name="Zhang L."/>
            <person name="Yang X."/>
            <person name="Zhao S."/>
            <person name="Ji Z."/>
            <person name="Zhou Q."/>
            <person name="Hu M."/>
            <person name="Wang Y."/>
            <person name="Chen M."/>
            <person name="Xu Y."/>
            <person name="Jin H."/>
            <person name="Xiao X."/>
            <person name="Hu G."/>
            <person name="Bao F."/>
            <person name="Hu Y."/>
            <person name="Wan P."/>
            <person name="Li L."/>
            <person name="Deng X."/>
            <person name="Kuang T."/>
            <person name="Xiang C."/>
            <person name="Zhu J.K."/>
            <person name="Oliver M.J."/>
            <person name="He Y."/>
        </authorList>
    </citation>
    <scope>NUCLEOTIDE SEQUENCE [LARGE SCALE GENOMIC DNA]</scope>
    <source>
        <strain evidence="2">cv. XS01</strain>
    </source>
</reference>
<evidence type="ECO:0000313" key="1">
    <source>
        <dbReference type="EMBL" id="KZV41818.1"/>
    </source>
</evidence>